<sequence length="241" mass="26181">MNTATSTDTLAHASYTQRRGQIEHYFDRTAVAAWERLTSDAPVGRVRATVRAGRDSMRSTLLSWLPQDLSGTRILDAGCGTGAYAVEAARRGAEVVAIDLSPTLVELARSRLPADVAARIDLRSGDMLDAALGHFDHVVAMDSIIHYSPEDAVAALAQLAARTRKTIHFTFAPRTPLLSLMISVGRLFPRGNRAPWLEPMAADKIASLMGEHAALQGWGIGRTQRIASGFYQSQALEWSRA</sequence>
<evidence type="ECO:0000259" key="5">
    <source>
        <dbReference type="Pfam" id="PF07109"/>
    </source>
</evidence>
<protein>
    <recommendedName>
        <fullName evidence="4">Magnesium protoporphyrin IX methyltransferase</fullName>
        <ecNumber evidence="4">2.1.1.11</ecNumber>
    </recommendedName>
</protein>
<dbReference type="EMBL" id="QFZK01000005">
    <property type="protein sequence ID" value="RFO97091.1"/>
    <property type="molecule type" value="Genomic_DNA"/>
</dbReference>
<feature type="domain" description="Magnesium-protoporphyrin IX methyltransferase C-terminal" evidence="5">
    <location>
        <begin position="140"/>
        <end position="240"/>
    </location>
</feature>
<dbReference type="PROSITE" id="PS51556">
    <property type="entry name" value="SAM_MT_MG_PIX"/>
    <property type="match status" value="1"/>
</dbReference>
<dbReference type="AlphaFoldDB" id="A0A3E1RCZ1"/>
<dbReference type="CDD" id="cd02440">
    <property type="entry name" value="AdoMet_MTases"/>
    <property type="match status" value="1"/>
</dbReference>
<evidence type="ECO:0000256" key="4">
    <source>
        <dbReference type="NCBIfam" id="TIGR02021"/>
    </source>
</evidence>
<dbReference type="RefSeq" id="WP_117177144.1">
    <property type="nucleotide sequence ID" value="NZ_QFZK01000005.1"/>
</dbReference>
<name>A0A3E1RCZ1_9BURK</name>
<accession>A0A3E1RCZ1</accession>
<dbReference type="NCBIfam" id="TIGR02021">
    <property type="entry name" value="BchM-ChlM"/>
    <property type="match status" value="1"/>
</dbReference>
<evidence type="ECO:0000256" key="1">
    <source>
        <dbReference type="ARBA" id="ARBA00022603"/>
    </source>
</evidence>
<dbReference type="GO" id="GO:0015995">
    <property type="term" value="P:chlorophyll biosynthetic process"/>
    <property type="evidence" value="ECO:0007669"/>
    <property type="project" value="UniProtKB-UniRule"/>
</dbReference>
<dbReference type="OrthoDB" id="9791837at2"/>
<dbReference type="EC" id="2.1.1.11" evidence="4"/>
<comment type="caution">
    <text evidence="6">The sequence shown here is derived from an EMBL/GenBank/DDBJ whole genome shotgun (WGS) entry which is preliminary data.</text>
</comment>
<dbReference type="InterPro" id="IPR010940">
    <property type="entry name" value="Mg_prot_MeTrfase_C"/>
</dbReference>
<dbReference type="Proteomes" id="UP000260665">
    <property type="component" value="Unassembled WGS sequence"/>
</dbReference>
<reference evidence="6 7" key="1">
    <citation type="submission" date="2018-05" db="EMBL/GenBank/DDBJ databases">
        <title>Rhodoferax soyangensis sp.nov., isolated from an oligotrophic freshwater lake.</title>
        <authorList>
            <person name="Park M."/>
        </authorList>
    </citation>
    <scope>NUCLEOTIDE SEQUENCE [LARGE SCALE GENOMIC DNA]</scope>
    <source>
        <strain evidence="6 7">IMCC26218</strain>
    </source>
</reference>
<evidence type="ECO:0000256" key="3">
    <source>
        <dbReference type="ARBA" id="ARBA00022691"/>
    </source>
</evidence>
<evidence type="ECO:0000313" key="6">
    <source>
        <dbReference type="EMBL" id="RFO97091.1"/>
    </source>
</evidence>
<keyword evidence="1 6" id="KW-0489">Methyltransferase</keyword>
<dbReference type="GO" id="GO:0046406">
    <property type="term" value="F:magnesium protoporphyrin IX methyltransferase activity"/>
    <property type="evidence" value="ECO:0007669"/>
    <property type="project" value="UniProtKB-UniRule"/>
</dbReference>
<proteinExistence type="predicted"/>
<dbReference type="GO" id="GO:0032259">
    <property type="term" value="P:methylation"/>
    <property type="evidence" value="ECO:0007669"/>
    <property type="project" value="UniProtKB-KW"/>
</dbReference>
<dbReference type="PANTHER" id="PTHR43464">
    <property type="entry name" value="METHYLTRANSFERASE"/>
    <property type="match status" value="1"/>
</dbReference>
<evidence type="ECO:0000313" key="7">
    <source>
        <dbReference type="Proteomes" id="UP000260665"/>
    </source>
</evidence>
<evidence type="ECO:0000256" key="2">
    <source>
        <dbReference type="ARBA" id="ARBA00022679"/>
    </source>
</evidence>
<gene>
    <name evidence="6" type="ORF">DIC66_11235</name>
</gene>
<organism evidence="6 7">
    <name type="scientific">Rhodoferax lacus</name>
    <dbReference type="NCBI Taxonomy" id="2184758"/>
    <lineage>
        <taxon>Bacteria</taxon>
        <taxon>Pseudomonadati</taxon>
        <taxon>Pseudomonadota</taxon>
        <taxon>Betaproteobacteria</taxon>
        <taxon>Burkholderiales</taxon>
        <taxon>Comamonadaceae</taxon>
        <taxon>Rhodoferax</taxon>
    </lineage>
</organism>
<keyword evidence="3" id="KW-0949">S-adenosyl-L-methionine</keyword>
<dbReference type="Gene3D" id="3.40.50.150">
    <property type="entry name" value="Vaccinia Virus protein VP39"/>
    <property type="match status" value="1"/>
</dbReference>
<dbReference type="InterPro" id="IPR010251">
    <property type="entry name" value="Mg_prot_MeTrfase"/>
</dbReference>
<dbReference type="PANTHER" id="PTHR43464:SF19">
    <property type="entry name" value="UBIQUINONE BIOSYNTHESIS O-METHYLTRANSFERASE, MITOCHONDRIAL"/>
    <property type="match status" value="1"/>
</dbReference>
<dbReference type="SUPFAM" id="SSF53335">
    <property type="entry name" value="S-adenosyl-L-methionine-dependent methyltransferases"/>
    <property type="match status" value="1"/>
</dbReference>
<keyword evidence="2 6" id="KW-0808">Transferase</keyword>
<dbReference type="Pfam" id="PF07109">
    <property type="entry name" value="Mg-por_mtran_C"/>
    <property type="match status" value="1"/>
</dbReference>
<dbReference type="InterPro" id="IPR029063">
    <property type="entry name" value="SAM-dependent_MTases_sf"/>
</dbReference>
<dbReference type="Pfam" id="PF03602">
    <property type="entry name" value="Cons_hypoth95"/>
    <property type="match status" value="1"/>
</dbReference>
<keyword evidence="7" id="KW-1185">Reference proteome</keyword>